<proteinExistence type="inferred from homology"/>
<dbReference type="OrthoDB" id="10250105at2759"/>
<evidence type="ECO:0000313" key="5">
    <source>
        <dbReference type="Proteomes" id="UP000284706"/>
    </source>
</evidence>
<dbReference type="CDD" id="cd16442">
    <property type="entry name" value="BPL"/>
    <property type="match status" value="1"/>
</dbReference>
<dbReference type="AlphaFoldDB" id="A0A409Y0A1"/>
<dbReference type="Gene3D" id="3.30.930.10">
    <property type="entry name" value="Bira Bifunctional Protein, Domain 2"/>
    <property type="match status" value="1"/>
</dbReference>
<dbReference type="SUPFAM" id="SSF55681">
    <property type="entry name" value="Class II aaRS and biotin synthetases"/>
    <property type="match status" value="1"/>
</dbReference>
<dbReference type="PANTHER" id="PTHR12835:SF5">
    <property type="entry name" value="BIOTIN--PROTEIN LIGASE"/>
    <property type="match status" value="1"/>
</dbReference>
<name>A0A409Y0A1_9AGAR</name>
<dbReference type="EMBL" id="NHYE01001371">
    <property type="protein sequence ID" value="PPQ96440.1"/>
    <property type="molecule type" value="Genomic_DNA"/>
</dbReference>
<feature type="domain" description="BPL/LPL catalytic" evidence="3">
    <location>
        <begin position="366"/>
        <end position="570"/>
    </location>
</feature>
<reference evidence="4 5" key="1">
    <citation type="journal article" date="2018" name="Evol. Lett.">
        <title>Horizontal gene cluster transfer increased hallucinogenic mushroom diversity.</title>
        <authorList>
            <person name="Reynolds H.T."/>
            <person name="Vijayakumar V."/>
            <person name="Gluck-Thaler E."/>
            <person name="Korotkin H.B."/>
            <person name="Matheny P.B."/>
            <person name="Slot J.C."/>
        </authorList>
    </citation>
    <scope>NUCLEOTIDE SEQUENCE [LARGE SCALE GENOMIC DNA]</scope>
    <source>
        <strain evidence="4 5">SRW20</strain>
    </source>
</reference>
<evidence type="ECO:0000259" key="3">
    <source>
        <dbReference type="PROSITE" id="PS51733"/>
    </source>
</evidence>
<keyword evidence="2" id="KW-0436">Ligase</keyword>
<dbReference type="NCBIfam" id="TIGR00121">
    <property type="entry name" value="birA_ligase"/>
    <property type="match status" value="1"/>
</dbReference>
<evidence type="ECO:0000313" key="4">
    <source>
        <dbReference type="EMBL" id="PPQ96440.1"/>
    </source>
</evidence>
<dbReference type="InterPro" id="IPR019197">
    <property type="entry name" value="Biotin-prot_ligase_N"/>
</dbReference>
<dbReference type="PANTHER" id="PTHR12835">
    <property type="entry name" value="BIOTIN PROTEIN LIGASE"/>
    <property type="match status" value="1"/>
</dbReference>
<dbReference type="PROSITE" id="PS51733">
    <property type="entry name" value="BPL_LPL_CATALYTIC"/>
    <property type="match status" value="1"/>
</dbReference>
<protein>
    <recommendedName>
        <fullName evidence="3">BPL/LPL catalytic domain-containing protein</fullName>
    </recommendedName>
</protein>
<dbReference type="InterPro" id="IPR045864">
    <property type="entry name" value="aa-tRNA-synth_II/BPL/LPL"/>
</dbReference>
<dbReference type="FunCoup" id="A0A409Y0A1">
    <property type="interactions" value="324"/>
</dbReference>
<sequence length="658" mass="72791">MNVLVYSGPEILQTSLNHALGSLRTLLLPHYTVQPITLNALTTQPWQSSCALLVMPRLRHQFVSVASKYIQDFVEAGGAYLMLGIDATIVQRSRGLGFGQTELTFGSETNEISLKFYDKSNDCYVTFEGQDIKNHTSPRLVTLRTSDGSDIRGVYDEEAAAYKGFESLKGTTIIAHYQEKGKQTIASLVARINKGRVALWGPSIEYPLTEEPASSLIASEAKLSADDVRSADRSRIQVISSTLARLGLQLPQEDKAKQVISRPLPQFLTATPSKPTIVSEIADAIAAPQSGMQLTTLKDANDEFHFRPLEESEDFLKEARDQAQISSDPSTWQPKHIILCRNGTLPSRQLTPLFDLAAYYRYLSAAREQETLLSAEPWGVGEALMYGEAVTSTQTMLDKNPHLLSHLPTPLLSLASHQLAGRGRGSNIWLSPSGCLQFSLLLRVSLSSFPATKLVFLQYLFALAVVEACRDEKVLGPKAGDKIRLKWPNDIYALVGTGKEDVRKVGGILVNTSFFGGKIDIVIGCGLNILNPPPITSLSQLQSDSQKELSMEQTAALIMAKFESMWKIFIREKGSFEPFLDLYLRRWLHSDQLVTLTTMNPHKVVRIEGITLDHGLLRTIPERSGIPSARRGDDVEYIDLQPDGNSFDLMLNLIKSKT</sequence>
<gene>
    <name evidence="4" type="ORF">CVT26_005081</name>
</gene>
<dbReference type="Pfam" id="PF03099">
    <property type="entry name" value="BPL_LplA_LipB"/>
    <property type="match status" value="1"/>
</dbReference>
<organism evidence="4 5">
    <name type="scientific">Gymnopilus dilepis</name>
    <dbReference type="NCBI Taxonomy" id="231916"/>
    <lineage>
        <taxon>Eukaryota</taxon>
        <taxon>Fungi</taxon>
        <taxon>Dikarya</taxon>
        <taxon>Basidiomycota</taxon>
        <taxon>Agaricomycotina</taxon>
        <taxon>Agaricomycetes</taxon>
        <taxon>Agaricomycetidae</taxon>
        <taxon>Agaricales</taxon>
        <taxon>Agaricineae</taxon>
        <taxon>Hymenogastraceae</taxon>
        <taxon>Gymnopilus</taxon>
    </lineage>
</organism>
<dbReference type="STRING" id="231916.A0A409Y0A1"/>
<dbReference type="GO" id="GO:0005737">
    <property type="term" value="C:cytoplasm"/>
    <property type="evidence" value="ECO:0007669"/>
    <property type="project" value="TreeGrafter"/>
</dbReference>
<dbReference type="InterPro" id="IPR004143">
    <property type="entry name" value="BPL_LPL_catalytic"/>
</dbReference>
<evidence type="ECO:0000256" key="2">
    <source>
        <dbReference type="ARBA" id="ARBA00022598"/>
    </source>
</evidence>
<dbReference type="Pfam" id="PF09825">
    <property type="entry name" value="BPL_N"/>
    <property type="match status" value="1"/>
</dbReference>
<comment type="caution">
    <text evidence="4">The sequence shown here is derived from an EMBL/GenBank/DDBJ whole genome shotgun (WGS) entry which is preliminary data.</text>
</comment>
<dbReference type="InParanoid" id="A0A409Y0A1"/>
<evidence type="ECO:0000256" key="1">
    <source>
        <dbReference type="ARBA" id="ARBA00009934"/>
    </source>
</evidence>
<comment type="similarity">
    <text evidence="1">Belongs to the biotin--protein ligase family.</text>
</comment>
<keyword evidence="5" id="KW-1185">Reference proteome</keyword>
<dbReference type="InterPro" id="IPR004408">
    <property type="entry name" value="Biotin_CoA_COase_ligase"/>
</dbReference>
<accession>A0A409Y0A1</accession>
<dbReference type="Proteomes" id="UP000284706">
    <property type="component" value="Unassembled WGS sequence"/>
</dbReference>
<dbReference type="GO" id="GO:0004077">
    <property type="term" value="F:biotin--[biotin carboxyl-carrier protein] ligase activity"/>
    <property type="evidence" value="ECO:0007669"/>
    <property type="project" value="InterPro"/>
</dbReference>